<dbReference type="GO" id="GO:0005886">
    <property type="term" value="C:plasma membrane"/>
    <property type="evidence" value="ECO:0007669"/>
    <property type="project" value="UniProtKB-SubCell"/>
</dbReference>
<feature type="transmembrane region" description="Helical" evidence="7">
    <location>
        <begin position="209"/>
        <end position="230"/>
    </location>
</feature>
<dbReference type="Pfam" id="PF07690">
    <property type="entry name" value="MFS_1"/>
    <property type="match status" value="1"/>
</dbReference>
<evidence type="ECO:0000256" key="3">
    <source>
        <dbReference type="ARBA" id="ARBA00022692"/>
    </source>
</evidence>
<feature type="domain" description="Major facilitator superfamily (MFS) profile" evidence="8">
    <location>
        <begin position="13"/>
        <end position="387"/>
    </location>
</feature>
<dbReference type="GO" id="GO:0022857">
    <property type="term" value="F:transmembrane transporter activity"/>
    <property type="evidence" value="ECO:0007669"/>
    <property type="project" value="InterPro"/>
</dbReference>
<feature type="transmembrane region" description="Helical" evidence="7">
    <location>
        <begin position="109"/>
        <end position="131"/>
    </location>
</feature>
<dbReference type="STRING" id="266940.Krad_1024"/>
<evidence type="ECO:0000256" key="7">
    <source>
        <dbReference type="SAM" id="Phobius"/>
    </source>
</evidence>
<proteinExistence type="predicted"/>
<dbReference type="HOGENOM" id="CLU_001265_61_1_11"/>
<evidence type="ECO:0000256" key="2">
    <source>
        <dbReference type="ARBA" id="ARBA00022475"/>
    </source>
</evidence>
<dbReference type="Proteomes" id="UP000001116">
    <property type="component" value="Chromosome"/>
</dbReference>
<dbReference type="AlphaFoldDB" id="A6W6S3"/>
<comment type="subcellular location">
    <subcellularLocation>
        <location evidence="1">Cell membrane</location>
        <topology evidence="1">Multi-pass membrane protein</topology>
    </subcellularLocation>
</comment>
<evidence type="ECO:0000259" key="8">
    <source>
        <dbReference type="PROSITE" id="PS50850"/>
    </source>
</evidence>
<dbReference type="InterPro" id="IPR020846">
    <property type="entry name" value="MFS_dom"/>
</dbReference>
<dbReference type="InterPro" id="IPR036259">
    <property type="entry name" value="MFS_trans_sf"/>
</dbReference>
<evidence type="ECO:0000256" key="5">
    <source>
        <dbReference type="ARBA" id="ARBA00023136"/>
    </source>
</evidence>
<keyword evidence="10" id="KW-1185">Reference proteome</keyword>
<dbReference type="InterPro" id="IPR011701">
    <property type="entry name" value="MFS"/>
</dbReference>
<feature type="transmembrane region" description="Helical" evidence="7">
    <location>
        <begin position="52"/>
        <end position="73"/>
    </location>
</feature>
<evidence type="ECO:0000256" key="6">
    <source>
        <dbReference type="SAM" id="MobiDB-lite"/>
    </source>
</evidence>
<organism evidence="9 10">
    <name type="scientific">Kineococcus radiotolerans (strain ATCC BAA-149 / DSM 14245 / SRS30216)</name>
    <dbReference type="NCBI Taxonomy" id="266940"/>
    <lineage>
        <taxon>Bacteria</taxon>
        <taxon>Bacillati</taxon>
        <taxon>Actinomycetota</taxon>
        <taxon>Actinomycetes</taxon>
        <taxon>Kineosporiales</taxon>
        <taxon>Kineosporiaceae</taxon>
        <taxon>Kineococcus</taxon>
    </lineage>
</organism>
<feature type="compositionally biased region" description="Low complexity" evidence="6">
    <location>
        <begin position="391"/>
        <end position="400"/>
    </location>
</feature>
<feature type="region of interest" description="Disordered" evidence="6">
    <location>
        <begin position="385"/>
        <end position="410"/>
    </location>
</feature>
<dbReference type="PANTHER" id="PTHR43124:SF3">
    <property type="entry name" value="CHLORAMPHENICOL EFFLUX PUMP RV0191"/>
    <property type="match status" value="1"/>
</dbReference>
<feature type="transmembrane region" description="Helical" evidence="7">
    <location>
        <begin position="364"/>
        <end position="381"/>
    </location>
</feature>
<keyword evidence="4 7" id="KW-1133">Transmembrane helix</keyword>
<dbReference type="SUPFAM" id="SSF103473">
    <property type="entry name" value="MFS general substrate transporter"/>
    <property type="match status" value="1"/>
</dbReference>
<evidence type="ECO:0000313" key="10">
    <source>
        <dbReference type="Proteomes" id="UP000001116"/>
    </source>
</evidence>
<sequence length="410" mass="40579">MPGVPSPPRLPAAPIALLTASLFGAVTTEVLPVGLLPQLAAAFGVPQSRIGWWVSAYALVVAATAIPLTAWLARFPRRSALVGLLLVYALSNAAILLAPGYGWAVLARLLGGLAHAGIFSVVVSATVALVPPERRGRALAVVNAGITLALTAGVPLGTALGTALGWRWAFGTTSALLAALALAGLAVLPRDPGAGTGERPPSVRAALRGGRLLAVAAATTVITLGHYTAYTYVTPLVVSAGVPAGGVSLVLFGYGAASLAGLVLAGTLADRHPQRSLVGTVLVIASCLLAGAAVLGTGRAAPVVALVVVWGTAFGALPTLVQTAALRAGRGSDAAPAVVNATFNVGIAGGAWLGGALLALDLRLVLLTGGVLAAGGLLPLTRRGRSGRAGEGAPAHAGAAPVHDPRRTSP</sequence>
<feature type="transmembrane region" description="Helical" evidence="7">
    <location>
        <begin position="242"/>
        <end position="265"/>
    </location>
</feature>
<keyword evidence="2" id="KW-1003">Cell membrane</keyword>
<evidence type="ECO:0000256" key="4">
    <source>
        <dbReference type="ARBA" id="ARBA00022989"/>
    </source>
</evidence>
<keyword evidence="3 7" id="KW-0812">Transmembrane</keyword>
<dbReference type="Gene3D" id="1.20.1250.20">
    <property type="entry name" value="MFS general substrate transporter like domains"/>
    <property type="match status" value="1"/>
</dbReference>
<feature type="transmembrane region" description="Helical" evidence="7">
    <location>
        <begin position="166"/>
        <end position="188"/>
    </location>
</feature>
<evidence type="ECO:0000256" key="1">
    <source>
        <dbReference type="ARBA" id="ARBA00004651"/>
    </source>
</evidence>
<feature type="transmembrane region" description="Helical" evidence="7">
    <location>
        <begin position="277"/>
        <end position="297"/>
    </location>
</feature>
<name>A6W6S3_KINRD</name>
<dbReference type="InterPro" id="IPR050189">
    <property type="entry name" value="MFS_Efflux_Transporters"/>
</dbReference>
<reference evidence="10" key="1">
    <citation type="journal article" date="2008" name="PLoS ONE">
        <title>Survival in nuclear waste, extreme resistance, and potential applications gleaned from the genome sequence of Kineococcus radiotolerans SRS30216.</title>
        <authorList>
            <person name="Bagwell C.E."/>
            <person name="Bhat S."/>
            <person name="Hawkins G.M."/>
            <person name="Smith B.W."/>
            <person name="Biswas T."/>
            <person name="Hoover T.R."/>
            <person name="Saunders E."/>
            <person name="Han C.S."/>
            <person name="Tsodikov O.V."/>
            <person name="Shimkets L.J."/>
        </authorList>
    </citation>
    <scope>NUCLEOTIDE SEQUENCE [LARGE SCALE GENOMIC DNA]</scope>
    <source>
        <strain evidence="10">ATCC BAA-149 / DSM 14245 / SRS30216</strain>
    </source>
</reference>
<feature type="transmembrane region" description="Helical" evidence="7">
    <location>
        <begin position="337"/>
        <end position="358"/>
    </location>
</feature>
<dbReference type="EMBL" id="CP000750">
    <property type="protein sequence ID" value="ABS02512.1"/>
    <property type="molecule type" value="Genomic_DNA"/>
</dbReference>
<keyword evidence="5 7" id="KW-0472">Membrane</keyword>
<dbReference type="PROSITE" id="PS50850">
    <property type="entry name" value="MFS"/>
    <property type="match status" value="1"/>
</dbReference>
<dbReference type="PANTHER" id="PTHR43124">
    <property type="entry name" value="PURINE EFFLUX PUMP PBUE"/>
    <property type="match status" value="1"/>
</dbReference>
<accession>A6W6S3</accession>
<protein>
    <submittedName>
        <fullName evidence="9">Major facilitator superfamily MFS_1</fullName>
    </submittedName>
</protein>
<feature type="transmembrane region" description="Helical" evidence="7">
    <location>
        <begin position="80"/>
        <end position="103"/>
    </location>
</feature>
<feature type="transmembrane region" description="Helical" evidence="7">
    <location>
        <begin position="138"/>
        <end position="160"/>
    </location>
</feature>
<dbReference type="KEGG" id="kra:Krad_1024"/>
<dbReference type="CDD" id="cd17324">
    <property type="entry name" value="MFS_NepI_like"/>
    <property type="match status" value="1"/>
</dbReference>
<evidence type="ECO:0000313" key="9">
    <source>
        <dbReference type="EMBL" id="ABS02512.1"/>
    </source>
</evidence>
<feature type="transmembrane region" description="Helical" evidence="7">
    <location>
        <begin position="303"/>
        <end position="325"/>
    </location>
</feature>
<gene>
    <name evidence="9" type="ordered locus">Krad_1024</name>
</gene>
<dbReference type="eggNOG" id="COG2814">
    <property type="taxonomic scope" value="Bacteria"/>
</dbReference>